<comment type="catalytic activity">
    <reaction evidence="7">
        <text>myo-inositol(out) + H(+)(out) = myo-inositol(in) + H(+)(in)</text>
        <dbReference type="Rhea" id="RHEA:60364"/>
        <dbReference type="ChEBI" id="CHEBI:15378"/>
        <dbReference type="ChEBI" id="CHEBI:17268"/>
    </reaction>
</comment>
<evidence type="ECO:0000313" key="12">
    <source>
        <dbReference type="Proteomes" id="UP000054097"/>
    </source>
</evidence>
<feature type="domain" description="Major facilitator superfamily (MFS) profile" evidence="10">
    <location>
        <begin position="1"/>
        <end position="442"/>
    </location>
</feature>
<evidence type="ECO:0000256" key="9">
    <source>
        <dbReference type="SAM" id="Phobius"/>
    </source>
</evidence>
<evidence type="ECO:0000313" key="11">
    <source>
        <dbReference type="EMBL" id="KIM19578.1"/>
    </source>
</evidence>
<keyword evidence="5 9" id="KW-1133">Transmembrane helix</keyword>
<dbReference type="Gene3D" id="1.20.1250.20">
    <property type="entry name" value="MFS general substrate transporter like domains"/>
    <property type="match status" value="1"/>
</dbReference>
<dbReference type="EMBL" id="KN824617">
    <property type="protein sequence ID" value="KIM19578.1"/>
    <property type="molecule type" value="Genomic_DNA"/>
</dbReference>
<feature type="transmembrane region" description="Helical" evidence="9">
    <location>
        <begin position="389"/>
        <end position="412"/>
    </location>
</feature>
<keyword evidence="12" id="KW-1185">Reference proteome</keyword>
<evidence type="ECO:0000256" key="4">
    <source>
        <dbReference type="ARBA" id="ARBA00022692"/>
    </source>
</evidence>
<feature type="transmembrane region" description="Helical" evidence="9">
    <location>
        <begin position="418"/>
        <end position="438"/>
    </location>
</feature>
<dbReference type="GO" id="GO:0005351">
    <property type="term" value="F:carbohydrate:proton symporter activity"/>
    <property type="evidence" value="ECO:0007669"/>
    <property type="project" value="TreeGrafter"/>
</dbReference>
<keyword evidence="4 9" id="KW-0812">Transmembrane</keyword>
<dbReference type="InterPro" id="IPR005829">
    <property type="entry name" value="Sugar_transporter_CS"/>
</dbReference>
<dbReference type="InterPro" id="IPR003663">
    <property type="entry name" value="Sugar/inositol_transpt"/>
</dbReference>
<dbReference type="Proteomes" id="UP000054097">
    <property type="component" value="Unassembled WGS sequence"/>
</dbReference>
<feature type="coiled-coil region" evidence="8">
    <location>
        <begin position="201"/>
        <end position="228"/>
    </location>
</feature>
<dbReference type="InterPro" id="IPR020846">
    <property type="entry name" value="MFS_dom"/>
</dbReference>
<dbReference type="GO" id="GO:0016020">
    <property type="term" value="C:membrane"/>
    <property type="evidence" value="ECO:0007669"/>
    <property type="project" value="UniProtKB-SubCell"/>
</dbReference>
<accession>A0A0C2VZ51</accession>
<feature type="transmembrane region" description="Helical" evidence="9">
    <location>
        <begin position="269"/>
        <end position="292"/>
    </location>
</feature>
<evidence type="ECO:0000256" key="6">
    <source>
        <dbReference type="ARBA" id="ARBA00023136"/>
    </source>
</evidence>
<evidence type="ECO:0000256" key="3">
    <source>
        <dbReference type="ARBA" id="ARBA00022448"/>
    </source>
</evidence>
<reference evidence="12" key="2">
    <citation type="submission" date="2015-01" db="EMBL/GenBank/DDBJ databases">
        <title>Evolutionary Origins and Diversification of the Mycorrhizal Mutualists.</title>
        <authorList>
            <consortium name="DOE Joint Genome Institute"/>
            <consortium name="Mycorrhizal Genomics Consortium"/>
            <person name="Kohler A."/>
            <person name="Kuo A."/>
            <person name="Nagy L.G."/>
            <person name="Floudas D."/>
            <person name="Copeland A."/>
            <person name="Barry K.W."/>
            <person name="Cichocki N."/>
            <person name="Veneault-Fourrey C."/>
            <person name="LaButti K."/>
            <person name="Lindquist E.A."/>
            <person name="Lipzen A."/>
            <person name="Lundell T."/>
            <person name="Morin E."/>
            <person name="Murat C."/>
            <person name="Riley R."/>
            <person name="Ohm R."/>
            <person name="Sun H."/>
            <person name="Tunlid A."/>
            <person name="Henrissat B."/>
            <person name="Grigoriev I.V."/>
            <person name="Hibbett D.S."/>
            <person name="Martin F."/>
        </authorList>
    </citation>
    <scope>NUCLEOTIDE SEQUENCE [LARGE SCALE GENOMIC DNA]</scope>
    <source>
        <strain evidence="12">MAFF 305830</strain>
    </source>
</reference>
<evidence type="ECO:0000256" key="7">
    <source>
        <dbReference type="ARBA" id="ARBA00049119"/>
    </source>
</evidence>
<name>A0A0C2VZ51_SERVB</name>
<proteinExistence type="inferred from homology"/>
<feature type="transmembrane region" description="Helical" evidence="9">
    <location>
        <begin position="304"/>
        <end position="325"/>
    </location>
</feature>
<keyword evidence="8" id="KW-0175">Coiled coil</keyword>
<dbReference type="STRING" id="933852.A0A0C2VZ51"/>
<feature type="transmembrane region" description="Helical" evidence="9">
    <location>
        <begin position="361"/>
        <end position="377"/>
    </location>
</feature>
<dbReference type="OrthoDB" id="5399138at2759"/>
<dbReference type="InterPro" id="IPR050360">
    <property type="entry name" value="MFS_Sugar_Transporters"/>
</dbReference>
<protein>
    <recommendedName>
        <fullName evidence="10">Major facilitator superfamily (MFS) profile domain-containing protein</fullName>
    </recommendedName>
</protein>
<dbReference type="PROSITE" id="PS50850">
    <property type="entry name" value="MFS"/>
    <property type="match status" value="1"/>
</dbReference>
<feature type="transmembrane region" description="Helical" evidence="9">
    <location>
        <begin position="88"/>
        <end position="110"/>
    </location>
</feature>
<keyword evidence="3" id="KW-0813">Transport</keyword>
<feature type="transmembrane region" description="Helical" evidence="9">
    <location>
        <begin position="62"/>
        <end position="82"/>
    </location>
</feature>
<gene>
    <name evidence="11" type="ORF">M408DRAFT_18712</name>
</gene>
<feature type="transmembrane region" description="Helical" evidence="9">
    <location>
        <begin position="30"/>
        <end position="50"/>
    </location>
</feature>
<dbReference type="Pfam" id="PF00083">
    <property type="entry name" value="Sugar_tr"/>
    <property type="match status" value="1"/>
</dbReference>
<feature type="transmembrane region" description="Helical" evidence="9">
    <location>
        <begin position="156"/>
        <end position="175"/>
    </location>
</feature>
<dbReference type="InterPro" id="IPR036259">
    <property type="entry name" value="MFS_trans_sf"/>
</dbReference>
<evidence type="ECO:0000256" key="5">
    <source>
        <dbReference type="ARBA" id="ARBA00022989"/>
    </source>
</evidence>
<reference evidence="11 12" key="1">
    <citation type="submission" date="2014-04" db="EMBL/GenBank/DDBJ databases">
        <authorList>
            <consortium name="DOE Joint Genome Institute"/>
            <person name="Kuo A."/>
            <person name="Zuccaro A."/>
            <person name="Kohler A."/>
            <person name="Nagy L.G."/>
            <person name="Floudas D."/>
            <person name="Copeland A."/>
            <person name="Barry K.W."/>
            <person name="Cichocki N."/>
            <person name="Veneault-Fourrey C."/>
            <person name="LaButti K."/>
            <person name="Lindquist E.A."/>
            <person name="Lipzen A."/>
            <person name="Lundell T."/>
            <person name="Morin E."/>
            <person name="Murat C."/>
            <person name="Sun H."/>
            <person name="Tunlid A."/>
            <person name="Henrissat B."/>
            <person name="Grigoriev I.V."/>
            <person name="Hibbett D.S."/>
            <person name="Martin F."/>
            <person name="Nordberg H.P."/>
            <person name="Cantor M.N."/>
            <person name="Hua S.X."/>
        </authorList>
    </citation>
    <scope>NUCLEOTIDE SEQUENCE [LARGE SCALE GENOMIC DNA]</scope>
    <source>
        <strain evidence="11 12">MAFF 305830</strain>
    </source>
</reference>
<dbReference type="SUPFAM" id="SSF103473">
    <property type="entry name" value="MFS general substrate transporter"/>
    <property type="match status" value="1"/>
</dbReference>
<dbReference type="PROSITE" id="PS00217">
    <property type="entry name" value="SUGAR_TRANSPORT_2"/>
    <property type="match status" value="1"/>
</dbReference>
<evidence type="ECO:0000256" key="8">
    <source>
        <dbReference type="SAM" id="Coils"/>
    </source>
</evidence>
<comment type="similarity">
    <text evidence="2">Belongs to the major facilitator superfamily. Sugar transporter (TC 2.A.1.1) family.</text>
</comment>
<feature type="transmembrane region" description="Helical" evidence="9">
    <location>
        <begin position="337"/>
        <end position="355"/>
    </location>
</feature>
<feature type="transmembrane region" description="Helical" evidence="9">
    <location>
        <begin position="122"/>
        <end position="144"/>
    </location>
</feature>
<sequence length="476" mass="52003">MPQFLEAFPEAKDPTIQGTLIATVSAPNRAFFSGLNPFQILMAAALASLSSGSVSNSISRKYTILIGAAVGAVGCFIQAASVKFWMLIVGRFIAGLGEGWFLNTISVYLIEISPPAVRGRTACTTQLLITIGIVIGYFMCYGSVSMQSSLSFRIPFIVQGIVCLILALGTYFIPYSPRWLITKGREEEAWEIIAMFDSEGANHQREKIEDAIRREQEHQAELARERESTNLTVEHDSGVLLSLWRAFKQNEHIAAVAETFEKEPRSRTIFGIALMGMQQLSGIDAVLFYAPVLFAQAGLSTQKASFFASGVSGIINFMSTLPAQVYLMDKWGRRPSCITGGLFMCVCMLSIGALYASGATAYAGGRWAVIVLIYILTTEMQPARTRATASALAQTSNWLVNVIVALTTPIFLSKSPSGPYFMFGGFLLITSVVCVLWAPETLGKTLEDIDSAWDERTEAINAHSLSVHQWMTRTSP</sequence>
<evidence type="ECO:0000259" key="10">
    <source>
        <dbReference type="PROSITE" id="PS50850"/>
    </source>
</evidence>
<dbReference type="InterPro" id="IPR005828">
    <property type="entry name" value="MFS_sugar_transport-like"/>
</dbReference>
<evidence type="ECO:0000256" key="1">
    <source>
        <dbReference type="ARBA" id="ARBA00004141"/>
    </source>
</evidence>
<organism evidence="11 12">
    <name type="scientific">Serendipita vermifera MAFF 305830</name>
    <dbReference type="NCBI Taxonomy" id="933852"/>
    <lineage>
        <taxon>Eukaryota</taxon>
        <taxon>Fungi</taxon>
        <taxon>Dikarya</taxon>
        <taxon>Basidiomycota</taxon>
        <taxon>Agaricomycotina</taxon>
        <taxon>Agaricomycetes</taxon>
        <taxon>Sebacinales</taxon>
        <taxon>Serendipitaceae</taxon>
        <taxon>Serendipita</taxon>
    </lineage>
</organism>
<dbReference type="AlphaFoldDB" id="A0A0C2VZ51"/>
<dbReference type="PANTHER" id="PTHR48022:SF2">
    <property type="entry name" value="PLASTIDIC GLUCOSE TRANSPORTER 4"/>
    <property type="match status" value="1"/>
</dbReference>
<evidence type="ECO:0000256" key="2">
    <source>
        <dbReference type="ARBA" id="ARBA00010992"/>
    </source>
</evidence>
<comment type="subcellular location">
    <subcellularLocation>
        <location evidence="1">Membrane</location>
        <topology evidence="1">Multi-pass membrane protein</topology>
    </subcellularLocation>
</comment>
<keyword evidence="6 9" id="KW-0472">Membrane</keyword>
<dbReference type="PRINTS" id="PR00171">
    <property type="entry name" value="SUGRTRNSPORT"/>
</dbReference>
<dbReference type="HOGENOM" id="CLU_001265_30_12_1"/>
<dbReference type="PANTHER" id="PTHR48022">
    <property type="entry name" value="PLASTIDIC GLUCOSE TRANSPORTER 4"/>
    <property type="match status" value="1"/>
</dbReference>